<dbReference type="PANTHER" id="PTHR30518">
    <property type="entry name" value="ENDOLYTIC MUREIN TRANSGLYCOSYLASE"/>
    <property type="match status" value="1"/>
</dbReference>
<dbReference type="STRING" id="1618333.UR93_C0003G0020"/>
<protein>
    <recommendedName>
        <fullName evidence="7">Endolytic murein transglycosylase</fullName>
        <ecNumber evidence="7">4.2.2.29</ecNumber>
    </recommendedName>
    <alternativeName>
        <fullName evidence="7">Peptidoglycan lytic transglycosylase</fullName>
    </alternativeName>
    <alternativeName>
        <fullName evidence="7">Peptidoglycan polymerization terminase</fullName>
    </alternativeName>
</protein>
<keyword evidence="5 7" id="KW-0456">Lyase</keyword>
<comment type="caution">
    <text evidence="8">The sequence shown here is derived from an EMBL/GenBank/DDBJ whole genome shotgun (WGS) entry which is preliminary data.</text>
</comment>
<dbReference type="EMBL" id="LBRB01000003">
    <property type="protein sequence ID" value="KKP89083.1"/>
    <property type="molecule type" value="Genomic_DNA"/>
</dbReference>
<comment type="catalytic activity">
    <reaction evidence="7">
        <text>a peptidoglycan chain = a peptidoglycan chain with N-acetyl-1,6-anhydromuramyl-[peptide] at the reducing end + a peptidoglycan chain with N-acetylglucosamine at the non-reducing end.</text>
        <dbReference type="EC" id="4.2.2.29"/>
    </reaction>
</comment>
<dbReference type="Gene3D" id="3.30.160.60">
    <property type="entry name" value="Classic Zinc Finger"/>
    <property type="match status" value="1"/>
</dbReference>
<reference evidence="8 9" key="1">
    <citation type="journal article" date="2015" name="Nature">
        <title>rRNA introns, odd ribosomes, and small enigmatic genomes across a large radiation of phyla.</title>
        <authorList>
            <person name="Brown C.T."/>
            <person name="Hug L.A."/>
            <person name="Thomas B.C."/>
            <person name="Sharon I."/>
            <person name="Castelle C.J."/>
            <person name="Singh A."/>
            <person name="Wilkins M.J."/>
            <person name="Williams K.H."/>
            <person name="Banfield J.F."/>
        </authorList>
    </citation>
    <scope>NUCLEOTIDE SEQUENCE [LARGE SCALE GENOMIC DNA]</scope>
</reference>
<evidence type="ECO:0000313" key="8">
    <source>
        <dbReference type="EMBL" id="KKP89083.1"/>
    </source>
</evidence>
<gene>
    <name evidence="7" type="primary">mltG</name>
    <name evidence="8" type="ORF">UR93_C0003G0020</name>
</gene>
<dbReference type="PATRIC" id="fig|1618333.3.peg.167"/>
<keyword evidence="4 7" id="KW-0472">Membrane</keyword>
<dbReference type="AlphaFoldDB" id="A0A0G0D762"/>
<evidence type="ECO:0000256" key="4">
    <source>
        <dbReference type="ARBA" id="ARBA00023136"/>
    </source>
</evidence>
<keyword evidence="6 7" id="KW-0961">Cell wall biogenesis/degradation</keyword>
<comment type="subcellular location">
    <subcellularLocation>
        <location evidence="7">Cell membrane</location>
        <topology evidence="7">Single-pass membrane protein</topology>
    </subcellularLocation>
</comment>
<proteinExistence type="inferred from homology"/>
<dbReference type="PANTHER" id="PTHR30518:SF2">
    <property type="entry name" value="ENDOLYTIC MUREIN TRANSGLYCOSYLASE"/>
    <property type="match status" value="1"/>
</dbReference>
<dbReference type="GO" id="GO:0008932">
    <property type="term" value="F:lytic endotransglycosylase activity"/>
    <property type="evidence" value="ECO:0007669"/>
    <property type="project" value="UniProtKB-UniRule"/>
</dbReference>
<dbReference type="NCBIfam" id="TIGR00247">
    <property type="entry name" value="endolytic transglycosylase MltG"/>
    <property type="match status" value="1"/>
</dbReference>
<evidence type="ECO:0000256" key="3">
    <source>
        <dbReference type="ARBA" id="ARBA00022989"/>
    </source>
</evidence>
<evidence type="ECO:0000256" key="6">
    <source>
        <dbReference type="ARBA" id="ARBA00023316"/>
    </source>
</evidence>
<keyword evidence="2 7" id="KW-0812">Transmembrane</keyword>
<dbReference type="InterPro" id="IPR003770">
    <property type="entry name" value="MLTG-like"/>
</dbReference>
<dbReference type="Gene3D" id="3.30.1490.480">
    <property type="entry name" value="Endolytic murein transglycosylase"/>
    <property type="match status" value="1"/>
</dbReference>
<dbReference type="GO" id="GO:0005886">
    <property type="term" value="C:plasma membrane"/>
    <property type="evidence" value="ECO:0007669"/>
    <property type="project" value="UniProtKB-SubCell"/>
</dbReference>
<dbReference type="GO" id="GO:0009252">
    <property type="term" value="P:peptidoglycan biosynthetic process"/>
    <property type="evidence" value="ECO:0007669"/>
    <property type="project" value="UniProtKB-UniRule"/>
</dbReference>
<feature type="transmembrane region" description="Helical" evidence="7">
    <location>
        <begin position="20"/>
        <end position="40"/>
    </location>
</feature>
<keyword evidence="1 7" id="KW-1003">Cell membrane</keyword>
<keyword evidence="3 7" id="KW-1133">Transmembrane helix</keyword>
<evidence type="ECO:0000256" key="7">
    <source>
        <dbReference type="HAMAP-Rule" id="MF_02065"/>
    </source>
</evidence>
<evidence type="ECO:0000256" key="1">
    <source>
        <dbReference type="ARBA" id="ARBA00022475"/>
    </source>
</evidence>
<dbReference type="Pfam" id="PF02618">
    <property type="entry name" value="YceG"/>
    <property type="match status" value="1"/>
</dbReference>
<comment type="similarity">
    <text evidence="7">Belongs to the transglycosylase MltG family.</text>
</comment>
<dbReference type="Proteomes" id="UP000034316">
    <property type="component" value="Unassembled WGS sequence"/>
</dbReference>
<accession>A0A0G0D762</accession>
<dbReference type="GO" id="GO:0071555">
    <property type="term" value="P:cell wall organization"/>
    <property type="evidence" value="ECO:0007669"/>
    <property type="project" value="UniProtKB-KW"/>
</dbReference>
<evidence type="ECO:0000313" key="9">
    <source>
        <dbReference type="Proteomes" id="UP000034316"/>
    </source>
</evidence>
<sequence length="326" mass="37953">MFLKNLLFRFKKNNFNSKKLLFGVIILVIIIYLIIEIVNLNSASKEETQVYFKIEKGQKSLDILDRLVKKKIIRNKYFSYFYIKITGLSIQPGVYYLNTNQSPKYNLQTISKGEVSEKKFTFIEGWRVEQYAQLLDQEGIIDFENFIETAQKHESKLYPDTYQIAIKTTSQIIVDKLLANYDQKMAENKINPSAEDLILASIVEREAKFDEDRAKIAGVFKNRLKIGMALEADPTVQYAQENNQKKDFEYWQELAIGDITINSPFNTYKVKGLPPAPICNPSIKSILAVINYEKNDYFYFIHDSEGKAHFAKNITEHNQNKQKYIQ</sequence>
<evidence type="ECO:0000256" key="5">
    <source>
        <dbReference type="ARBA" id="ARBA00023239"/>
    </source>
</evidence>
<comment type="function">
    <text evidence="7">Functions as a peptidoglycan terminase that cleaves nascent peptidoglycan strands endolytically to terminate their elongation.</text>
</comment>
<feature type="site" description="Important for catalytic activity" evidence="7">
    <location>
        <position position="206"/>
    </location>
</feature>
<name>A0A0G0D762_9BACT</name>
<dbReference type="HAMAP" id="MF_02065">
    <property type="entry name" value="MltG"/>
    <property type="match status" value="1"/>
</dbReference>
<organism evidence="8 9">
    <name type="scientific">Berkelbacteria bacterium GW2011_GWA2_35_9</name>
    <dbReference type="NCBI Taxonomy" id="1618333"/>
    <lineage>
        <taxon>Bacteria</taxon>
        <taxon>Candidatus Berkelbacteria</taxon>
    </lineage>
</organism>
<evidence type="ECO:0000256" key="2">
    <source>
        <dbReference type="ARBA" id="ARBA00022692"/>
    </source>
</evidence>
<dbReference type="EC" id="4.2.2.29" evidence="7"/>